<evidence type="ECO:0000256" key="1">
    <source>
        <dbReference type="ARBA" id="ARBA00022604"/>
    </source>
</evidence>
<name>A0A8T2BKF4_9BRAS</name>
<evidence type="ECO:0000256" key="4">
    <source>
        <dbReference type="SAM" id="Phobius"/>
    </source>
</evidence>
<keyword evidence="7" id="KW-1185">Reference proteome</keyword>
<feature type="region of interest" description="Disordered" evidence="3">
    <location>
        <begin position="11"/>
        <end position="37"/>
    </location>
</feature>
<keyword evidence="6" id="KW-0675">Receptor</keyword>
<feature type="compositionally biased region" description="Polar residues" evidence="3">
    <location>
        <begin position="239"/>
        <end position="260"/>
    </location>
</feature>
<feature type="region of interest" description="Disordered" evidence="3">
    <location>
        <begin position="777"/>
        <end position="808"/>
    </location>
</feature>
<dbReference type="EMBL" id="JAEFBK010000007">
    <property type="protein sequence ID" value="KAG7586799.1"/>
    <property type="molecule type" value="Genomic_DNA"/>
</dbReference>
<feature type="transmembrane region" description="Helical" evidence="4">
    <location>
        <begin position="533"/>
        <end position="554"/>
    </location>
</feature>
<dbReference type="AlphaFoldDB" id="A0A8T2BKF4"/>
<keyword evidence="4" id="KW-1133">Transmembrane helix</keyword>
<feature type="domain" description="GOST seven transmembrane" evidence="5">
    <location>
        <begin position="501"/>
        <end position="746"/>
    </location>
</feature>
<evidence type="ECO:0000313" key="7">
    <source>
        <dbReference type="Proteomes" id="UP000694240"/>
    </source>
</evidence>
<feature type="transmembrane region" description="Helical" evidence="4">
    <location>
        <begin position="680"/>
        <end position="699"/>
    </location>
</feature>
<dbReference type="PANTHER" id="PTHR34045:SF3">
    <property type="entry name" value="PROTEIN LAZY 4"/>
    <property type="match status" value="1"/>
</dbReference>
<organism evidence="6 7">
    <name type="scientific">Arabidopsis thaliana x Arabidopsis arenosa</name>
    <dbReference type="NCBI Taxonomy" id="1240361"/>
    <lineage>
        <taxon>Eukaryota</taxon>
        <taxon>Viridiplantae</taxon>
        <taxon>Streptophyta</taxon>
        <taxon>Embryophyta</taxon>
        <taxon>Tracheophyta</taxon>
        <taxon>Spermatophyta</taxon>
        <taxon>Magnoliopsida</taxon>
        <taxon>eudicotyledons</taxon>
        <taxon>Gunneridae</taxon>
        <taxon>Pentapetalae</taxon>
        <taxon>rosids</taxon>
        <taxon>malvids</taxon>
        <taxon>Brassicales</taxon>
        <taxon>Brassicaceae</taxon>
        <taxon>Camelineae</taxon>
        <taxon>Arabidopsis</taxon>
    </lineage>
</organism>
<evidence type="ECO:0000256" key="2">
    <source>
        <dbReference type="ARBA" id="ARBA00024198"/>
    </source>
</evidence>
<dbReference type="Pfam" id="PF06814">
    <property type="entry name" value="GOST_TM"/>
    <property type="match status" value="1"/>
</dbReference>
<sequence length="808" mass="91455">MKFFGWMQNKLHGKQGNTHRPSISSASSHHPREEFNDWPHGLLAIGTFGTVNKEQTPQKLDQEVIQEETLSNVHVEGQAQDRDQDLSSSDDLGDFTPEEVGKLQKELTKLLTRRTKKRKSDVNRELANLPLDRFLNCPSSLEVDRRISNALCDENEEDIERTISVILGRCKAISTESKNKNKKSKRDLSKTSVSYLLKKMFVCTEGFSPAPPNPILRDTFQETRMEKLLRVMLHKKVNTQASSKQTSTKKCLQDKQQLSLKNEEEEGRSSSDGGKWVKTDSDFISCALFLQISATNWVTMLLHLLLLLCLTSSLKVQASVHEYRNERFMSKGNAFVFHGGSEGIYSSSPSDNFTSDSDSASFIRFEKIKFQRPEEVSNRSSLPIHAVVFEVEDRENLGGSAYGGQRAVCCTSDLAKLGVCSHGDVIYRPSAKDSGWPQVFGVSFAENELSVTLPTRSIQVTRTGMYNLYFIHCDSDLKDLVVEGKTIWKNPTGYLPGRMAPLMYFYGFMSLAFVLLGIFWFSQCARFWREVLPLQNCLTLVITLGMCEMALWYFDYAEFNETGIRPTVITIWAVTFGSIKRTSARIIILMVSMGYGVVRPTLGGFTSKVIMLGVTFFIASEILELMENVGAVSDLSGKARLFFVLPVAILDAFFIIWIFKSLSATFKKLQTRRLLVKLDIYRKFTNALAVAILVSLGWICYELYFKSKDVYNEHWQNAWIIPAFWQLLSFSLLIVICSLWAPSQNSTRYAFSGSSGDTSAEFEKDDYTLTLIKPSPIPSHEVKNLSETRLLQADEGEPEKDLEEDKRE</sequence>
<comment type="caution">
    <text evidence="6">The sequence shown here is derived from an EMBL/GenBank/DDBJ whole genome shotgun (WGS) entry which is preliminary data.</text>
</comment>
<feature type="region of interest" description="Disordered" evidence="3">
    <location>
        <begin position="239"/>
        <end position="273"/>
    </location>
</feature>
<protein>
    <submittedName>
        <fullName evidence="6">Lung seven transmembrane receptor-like</fullName>
    </submittedName>
</protein>
<proteinExistence type="inferred from homology"/>
<feature type="transmembrane region" description="Helical" evidence="4">
    <location>
        <begin position="502"/>
        <end position="521"/>
    </location>
</feature>
<feature type="region of interest" description="Disordered" evidence="3">
    <location>
        <begin position="70"/>
        <end position="97"/>
    </location>
</feature>
<keyword evidence="4" id="KW-0472">Membrane</keyword>
<feature type="transmembrane region" description="Helical" evidence="4">
    <location>
        <begin position="719"/>
        <end position="741"/>
    </location>
</feature>
<dbReference type="GO" id="GO:0040008">
    <property type="term" value="P:regulation of growth"/>
    <property type="evidence" value="ECO:0007669"/>
    <property type="project" value="InterPro"/>
</dbReference>
<evidence type="ECO:0000313" key="6">
    <source>
        <dbReference type="EMBL" id="KAG7586799.1"/>
    </source>
</evidence>
<keyword evidence="1" id="KW-0341">Growth regulation</keyword>
<feature type="compositionally biased region" description="Polar residues" evidence="3">
    <location>
        <begin position="15"/>
        <end position="28"/>
    </location>
</feature>
<feature type="transmembrane region" description="Helical" evidence="4">
    <location>
        <begin position="586"/>
        <end position="619"/>
    </location>
</feature>
<dbReference type="GO" id="GO:0009630">
    <property type="term" value="P:gravitropism"/>
    <property type="evidence" value="ECO:0007669"/>
    <property type="project" value="InterPro"/>
</dbReference>
<dbReference type="Proteomes" id="UP000694240">
    <property type="component" value="Chromosome 7"/>
</dbReference>
<evidence type="ECO:0000256" key="3">
    <source>
        <dbReference type="SAM" id="MobiDB-lite"/>
    </source>
</evidence>
<reference evidence="6 7" key="1">
    <citation type="submission" date="2020-12" db="EMBL/GenBank/DDBJ databases">
        <title>Concerted genomic and epigenomic changes stabilize Arabidopsis allopolyploids.</title>
        <authorList>
            <person name="Chen Z."/>
        </authorList>
    </citation>
    <scope>NUCLEOTIDE SEQUENCE [LARGE SCALE GENOMIC DNA]</scope>
    <source>
        <strain evidence="6">Allo738</strain>
        <tissue evidence="6">Leaf</tissue>
    </source>
</reference>
<evidence type="ECO:0000259" key="5">
    <source>
        <dbReference type="Pfam" id="PF06814"/>
    </source>
</evidence>
<dbReference type="InterPro" id="IPR044683">
    <property type="entry name" value="LAZY"/>
</dbReference>
<gene>
    <name evidence="6" type="ORF">ISN45_Aa02g020600</name>
</gene>
<dbReference type="PANTHER" id="PTHR34045">
    <property type="entry name" value="OS03G0406300 PROTEIN"/>
    <property type="match status" value="1"/>
</dbReference>
<feature type="transmembrane region" description="Helical" evidence="4">
    <location>
        <begin position="639"/>
        <end position="659"/>
    </location>
</feature>
<accession>A0A8T2BKF4</accession>
<keyword evidence="4 6" id="KW-0812">Transmembrane</keyword>
<comment type="similarity">
    <text evidence="2">Belongs to the LAZY family.</text>
</comment>
<dbReference type="InterPro" id="IPR053937">
    <property type="entry name" value="GOST_TM"/>
</dbReference>